<name>A0A0A8ZL73_ARUDO</name>
<dbReference type="AlphaFoldDB" id="A0A0A8ZL73"/>
<organism evidence="1">
    <name type="scientific">Arundo donax</name>
    <name type="common">Giant reed</name>
    <name type="synonym">Donax arundinaceus</name>
    <dbReference type="NCBI Taxonomy" id="35708"/>
    <lineage>
        <taxon>Eukaryota</taxon>
        <taxon>Viridiplantae</taxon>
        <taxon>Streptophyta</taxon>
        <taxon>Embryophyta</taxon>
        <taxon>Tracheophyta</taxon>
        <taxon>Spermatophyta</taxon>
        <taxon>Magnoliopsida</taxon>
        <taxon>Liliopsida</taxon>
        <taxon>Poales</taxon>
        <taxon>Poaceae</taxon>
        <taxon>PACMAD clade</taxon>
        <taxon>Arundinoideae</taxon>
        <taxon>Arundineae</taxon>
        <taxon>Arundo</taxon>
    </lineage>
</organism>
<sequence length="39" mass="4480">MQATKRTLTQCYSFPFRMLLSKSTNRVTIAYASSTSLYI</sequence>
<proteinExistence type="predicted"/>
<dbReference type="EMBL" id="GBRH01258344">
    <property type="protein sequence ID" value="JAD39551.1"/>
    <property type="molecule type" value="Transcribed_RNA"/>
</dbReference>
<reference evidence="1" key="2">
    <citation type="journal article" date="2015" name="Data Brief">
        <title>Shoot transcriptome of the giant reed, Arundo donax.</title>
        <authorList>
            <person name="Barrero R.A."/>
            <person name="Guerrero F.D."/>
            <person name="Moolhuijzen P."/>
            <person name="Goolsby J.A."/>
            <person name="Tidwell J."/>
            <person name="Bellgard S.E."/>
            <person name="Bellgard M.I."/>
        </authorList>
    </citation>
    <scope>NUCLEOTIDE SEQUENCE</scope>
    <source>
        <tissue evidence="1">Shoot tissue taken approximately 20 cm above the soil surface</tissue>
    </source>
</reference>
<accession>A0A0A8ZL73</accession>
<reference evidence="1" key="1">
    <citation type="submission" date="2014-09" db="EMBL/GenBank/DDBJ databases">
        <authorList>
            <person name="Magalhaes I.L.F."/>
            <person name="Oliveira U."/>
            <person name="Santos F.R."/>
            <person name="Vidigal T.H.D.A."/>
            <person name="Brescovit A.D."/>
            <person name="Santos A.J."/>
        </authorList>
    </citation>
    <scope>NUCLEOTIDE SEQUENCE</scope>
    <source>
        <tissue evidence="1">Shoot tissue taken approximately 20 cm above the soil surface</tissue>
    </source>
</reference>
<evidence type="ECO:0000313" key="1">
    <source>
        <dbReference type="EMBL" id="JAD39551.1"/>
    </source>
</evidence>
<protein>
    <submittedName>
        <fullName evidence="1">Uncharacterized protein</fullName>
    </submittedName>
</protein>